<proteinExistence type="predicted"/>
<organism evidence="1">
    <name type="scientific">viral metagenome</name>
    <dbReference type="NCBI Taxonomy" id="1070528"/>
    <lineage>
        <taxon>unclassified sequences</taxon>
        <taxon>metagenomes</taxon>
        <taxon>organismal metagenomes</taxon>
    </lineage>
</organism>
<dbReference type="AlphaFoldDB" id="A0A6C0CF34"/>
<protein>
    <submittedName>
        <fullName evidence="1">Uncharacterized protein</fullName>
    </submittedName>
</protein>
<dbReference type="EMBL" id="MN739403">
    <property type="protein sequence ID" value="QHT02907.1"/>
    <property type="molecule type" value="Genomic_DNA"/>
</dbReference>
<accession>A0A6C0CF34</accession>
<evidence type="ECO:0000313" key="1">
    <source>
        <dbReference type="EMBL" id="QHT02907.1"/>
    </source>
</evidence>
<reference evidence="1" key="1">
    <citation type="journal article" date="2020" name="Nature">
        <title>Giant virus diversity and host interactions through global metagenomics.</title>
        <authorList>
            <person name="Schulz F."/>
            <person name="Roux S."/>
            <person name="Paez-Espino D."/>
            <person name="Jungbluth S."/>
            <person name="Walsh D.A."/>
            <person name="Denef V.J."/>
            <person name="McMahon K.D."/>
            <person name="Konstantinidis K.T."/>
            <person name="Eloe-Fadrosh E.A."/>
            <person name="Kyrpides N.C."/>
            <person name="Woyke T."/>
        </authorList>
    </citation>
    <scope>NUCLEOTIDE SEQUENCE</scope>
    <source>
        <strain evidence="1">GVMAG-M-3300020727-4</strain>
    </source>
</reference>
<sequence>MKNKNNYLCKLLYLNNDTDFKTLILSFVDKFKYYDKYYYLDNKNFEFNNCICICNIEKNKFPSWKSKCFYKTDILKNNTTQYRIILYKFDELTVYLEVNGLFKLFDDIIKKFDKIKIKLYKKDINTPEKLKHEISLFLLNKDKEDTLNKIKSTCEVLNLSISNFINDNDYTIDNFLNLYNDLIENKQLDNNKKLNNFVCELCLNDNKKGSNENKYNKLICENDKYKLTDGKFVFNCEISDIYDIENNLLFHNKKTSDLRVLSFQIINGALLLKTSNDKKLLDYIDKFNIDKENFKYVFGIIKNNKNITYPNKLAIGVACHMLKKLNIDYYIDFIEYIK</sequence>
<name>A0A6C0CF34_9ZZZZ</name>